<dbReference type="InterPro" id="IPR014729">
    <property type="entry name" value="Rossmann-like_a/b/a_fold"/>
</dbReference>
<dbReference type="EMBL" id="JAMTCG010000002">
    <property type="protein sequence ID" value="MCP2159629.1"/>
    <property type="molecule type" value="Genomic_DNA"/>
</dbReference>
<dbReference type="CDD" id="cd00293">
    <property type="entry name" value="USP-like"/>
    <property type="match status" value="1"/>
</dbReference>
<comment type="caution">
    <text evidence="3">The sequence shown here is derived from an EMBL/GenBank/DDBJ whole genome shotgun (WGS) entry which is preliminary data.</text>
</comment>
<sequence>MSTGDATADLIMIAYDGSENADRAIDHAARFLAGRRAVVVTAWETGTHQSARLSSAAGMQPMFAAGVDTEVDDLLREEAQRIVDAGVARARAGGLDADGHLAEVSTTVWGALVEAADDLGAAVLVTGTRGASGLRALLHSSVAEAVLRHCSRPVLVVPASCADRRDPVRAGADGSLTP</sequence>
<evidence type="ECO:0000256" key="1">
    <source>
        <dbReference type="ARBA" id="ARBA00008791"/>
    </source>
</evidence>
<dbReference type="InterPro" id="IPR006015">
    <property type="entry name" value="Universal_stress_UspA"/>
</dbReference>
<keyword evidence="4" id="KW-1185">Reference proteome</keyword>
<gene>
    <name evidence="3" type="ORF">LX12_000808</name>
</gene>
<feature type="domain" description="UspA" evidence="2">
    <location>
        <begin position="11"/>
        <end position="158"/>
    </location>
</feature>
<dbReference type="InterPro" id="IPR006016">
    <property type="entry name" value="UspA"/>
</dbReference>
<dbReference type="PANTHER" id="PTHR46268:SF6">
    <property type="entry name" value="UNIVERSAL STRESS PROTEIN UP12"/>
    <property type="match status" value="1"/>
</dbReference>
<accession>A0ABT1GXC0</accession>
<dbReference type="Gene3D" id="3.40.50.620">
    <property type="entry name" value="HUPs"/>
    <property type="match status" value="1"/>
</dbReference>
<dbReference type="SUPFAM" id="SSF52402">
    <property type="entry name" value="Adenine nucleotide alpha hydrolases-like"/>
    <property type="match status" value="1"/>
</dbReference>
<name>A0ABT1GXC0_9NOCA</name>
<evidence type="ECO:0000313" key="4">
    <source>
        <dbReference type="Proteomes" id="UP001205740"/>
    </source>
</evidence>
<evidence type="ECO:0000259" key="2">
    <source>
        <dbReference type="Pfam" id="PF00582"/>
    </source>
</evidence>
<dbReference type="Pfam" id="PF00582">
    <property type="entry name" value="Usp"/>
    <property type="match status" value="1"/>
</dbReference>
<proteinExistence type="inferred from homology"/>
<dbReference type="PRINTS" id="PR01438">
    <property type="entry name" value="UNVRSLSTRESS"/>
</dbReference>
<reference evidence="3 4" key="1">
    <citation type="submission" date="2022-06" db="EMBL/GenBank/DDBJ databases">
        <title>Genomic Encyclopedia of Archaeal and Bacterial Type Strains, Phase II (KMG-II): from individual species to whole genera.</title>
        <authorList>
            <person name="Goeker M."/>
        </authorList>
    </citation>
    <scope>NUCLEOTIDE SEQUENCE [LARGE SCALE GENOMIC DNA]</scope>
    <source>
        <strain evidence="3 4">DSM 45037</strain>
    </source>
</reference>
<evidence type="ECO:0000313" key="3">
    <source>
        <dbReference type="EMBL" id="MCP2159629.1"/>
    </source>
</evidence>
<dbReference type="PANTHER" id="PTHR46268">
    <property type="entry name" value="STRESS RESPONSE PROTEIN NHAX"/>
    <property type="match status" value="1"/>
</dbReference>
<organism evidence="3 4">
    <name type="scientific">Williamsia serinedens</name>
    <dbReference type="NCBI Taxonomy" id="391736"/>
    <lineage>
        <taxon>Bacteria</taxon>
        <taxon>Bacillati</taxon>
        <taxon>Actinomycetota</taxon>
        <taxon>Actinomycetes</taxon>
        <taxon>Mycobacteriales</taxon>
        <taxon>Nocardiaceae</taxon>
        <taxon>Williamsia</taxon>
    </lineage>
</organism>
<dbReference type="RefSeq" id="WP_253653258.1">
    <property type="nucleotide sequence ID" value="NZ_BAAAOE010000001.1"/>
</dbReference>
<protein>
    <submittedName>
        <fullName evidence="3">Nucleotide-binding universal stress protein, UspA family</fullName>
    </submittedName>
</protein>
<comment type="similarity">
    <text evidence="1">Belongs to the universal stress protein A family.</text>
</comment>
<dbReference type="Proteomes" id="UP001205740">
    <property type="component" value="Unassembled WGS sequence"/>
</dbReference>